<dbReference type="EMBL" id="AMRV01000003">
    <property type="protein sequence ID" value="EMD83389.1"/>
    <property type="molecule type" value="Genomic_DNA"/>
</dbReference>
<dbReference type="GO" id="GO:0004045">
    <property type="term" value="F:peptidyl-tRNA hydrolase activity"/>
    <property type="evidence" value="ECO:0007669"/>
    <property type="project" value="TreeGrafter"/>
</dbReference>
<dbReference type="InterPro" id="IPR000352">
    <property type="entry name" value="Pep_chain_release_fac_I"/>
</dbReference>
<dbReference type="OrthoDB" id="9815709at2"/>
<dbReference type="InterPro" id="IPR045853">
    <property type="entry name" value="Pep_chain_release_fac_I_sf"/>
</dbReference>
<sequence>MTETTGPRLGIGRGLFLDPADLSETFLRAGGPGGQNVNKVSTAVQLRFDLRAARLPLAVKRRAAELAGQRLTKDGEILIRAETYRTLAANREDAEARLIALMRKAAVPPQRRVKTKPSKSARRKRTDQKVKRGQVKALRGRPDRD</sequence>
<dbReference type="PANTHER" id="PTHR47814:SF1">
    <property type="entry name" value="PEPTIDYL-TRNA HYDROLASE ARFB"/>
    <property type="match status" value="1"/>
</dbReference>
<dbReference type="AlphaFoldDB" id="M2T9Z2"/>
<dbReference type="Proteomes" id="UP000011717">
    <property type="component" value="Unassembled WGS sequence"/>
</dbReference>
<dbReference type="PATRIC" id="fig|1234595.3.peg.1294"/>
<dbReference type="NCBIfam" id="NF006718">
    <property type="entry name" value="PRK09256.1"/>
    <property type="match status" value="1"/>
</dbReference>
<feature type="region of interest" description="Disordered" evidence="2">
    <location>
        <begin position="107"/>
        <end position="145"/>
    </location>
</feature>
<dbReference type="GO" id="GO:0072344">
    <property type="term" value="P:rescue of stalled ribosome"/>
    <property type="evidence" value="ECO:0007669"/>
    <property type="project" value="TreeGrafter"/>
</dbReference>
<dbReference type="GO" id="GO:0043022">
    <property type="term" value="F:ribosome binding"/>
    <property type="evidence" value="ECO:0007669"/>
    <property type="project" value="TreeGrafter"/>
</dbReference>
<feature type="domain" description="Prokaryotic-type class I peptide chain release factors" evidence="3">
    <location>
        <begin position="28"/>
        <end position="44"/>
    </location>
</feature>
<accession>M2T9Z2</accession>
<protein>
    <recommendedName>
        <fullName evidence="3">Prokaryotic-type class I peptide chain release factors domain-containing protein</fullName>
    </recommendedName>
</protein>
<dbReference type="GO" id="GO:0003747">
    <property type="term" value="F:translation release factor activity"/>
    <property type="evidence" value="ECO:0007669"/>
    <property type="project" value="InterPro"/>
</dbReference>
<proteinExistence type="inferred from homology"/>
<dbReference type="PANTHER" id="PTHR47814">
    <property type="entry name" value="PEPTIDYL-TRNA HYDROLASE ARFB"/>
    <property type="match status" value="1"/>
</dbReference>
<reference evidence="4 5" key="1">
    <citation type="journal article" date="2013" name="Genome Announc.">
        <title>Draft Genome Sequence of Strain JLT2015T, Belonging to the Family Sphingomonadaceae of the Alphaproteobacteria.</title>
        <authorList>
            <person name="Tang K."/>
            <person name="Liu K."/>
            <person name="Li S."/>
            <person name="Jiao N."/>
        </authorList>
    </citation>
    <scope>NUCLEOTIDE SEQUENCE [LARGE SCALE GENOMIC DNA]</scope>
    <source>
        <strain evidence="4 5">JLT2015</strain>
    </source>
</reference>
<dbReference type="RefSeq" id="WP_008601085.1">
    <property type="nucleotide sequence ID" value="NZ_AMRV01000003.1"/>
</dbReference>
<organism evidence="4 5">
    <name type="scientific">Pacificimonas flava</name>
    <dbReference type="NCBI Taxonomy" id="1234595"/>
    <lineage>
        <taxon>Bacteria</taxon>
        <taxon>Pseudomonadati</taxon>
        <taxon>Pseudomonadota</taxon>
        <taxon>Alphaproteobacteria</taxon>
        <taxon>Sphingomonadales</taxon>
        <taxon>Sphingosinicellaceae</taxon>
        <taxon>Pacificimonas</taxon>
    </lineage>
</organism>
<evidence type="ECO:0000256" key="1">
    <source>
        <dbReference type="ARBA" id="ARBA00010835"/>
    </source>
</evidence>
<dbReference type="Gene3D" id="3.30.160.20">
    <property type="match status" value="1"/>
</dbReference>
<gene>
    <name evidence="4" type="ORF">C725_1290</name>
</gene>
<name>M2T9Z2_9SPHN</name>
<evidence type="ECO:0000313" key="4">
    <source>
        <dbReference type="EMBL" id="EMD83389.1"/>
    </source>
</evidence>
<dbReference type="PROSITE" id="PS00745">
    <property type="entry name" value="RF_PROK_I"/>
    <property type="match status" value="1"/>
</dbReference>
<comment type="caution">
    <text evidence="4">The sequence shown here is derived from an EMBL/GenBank/DDBJ whole genome shotgun (WGS) entry which is preliminary data.</text>
</comment>
<keyword evidence="5" id="KW-1185">Reference proteome</keyword>
<evidence type="ECO:0000259" key="3">
    <source>
        <dbReference type="PROSITE" id="PS00745"/>
    </source>
</evidence>
<evidence type="ECO:0000313" key="5">
    <source>
        <dbReference type="Proteomes" id="UP000011717"/>
    </source>
</evidence>
<feature type="compositionally biased region" description="Basic residues" evidence="2">
    <location>
        <begin position="111"/>
        <end position="134"/>
    </location>
</feature>
<dbReference type="SUPFAM" id="SSF75620">
    <property type="entry name" value="Release factor"/>
    <property type="match status" value="1"/>
</dbReference>
<dbReference type="Pfam" id="PF00472">
    <property type="entry name" value="RF-1"/>
    <property type="match status" value="1"/>
</dbReference>
<evidence type="ECO:0000256" key="2">
    <source>
        <dbReference type="SAM" id="MobiDB-lite"/>
    </source>
</evidence>
<comment type="similarity">
    <text evidence="1">Belongs to the prokaryotic/mitochondrial release factor family.</text>
</comment>